<dbReference type="AlphaFoldDB" id="A0AAQ3MHV2"/>
<reference evidence="1 2" key="1">
    <citation type="journal article" date="2023" name="Life. Sci Alliance">
        <title>Evolutionary insights into 3D genome organization and epigenetic landscape of Vigna mungo.</title>
        <authorList>
            <person name="Junaid A."/>
            <person name="Singh B."/>
            <person name="Bhatia S."/>
        </authorList>
    </citation>
    <scope>NUCLEOTIDE SEQUENCE [LARGE SCALE GENOMIC DNA]</scope>
    <source>
        <strain evidence="1">Urdbean</strain>
    </source>
</reference>
<name>A0AAQ3MHV2_VIGMU</name>
<dbReference type="EMBL" id="CP144690">
    <property type="protein sequence ID" value="WVY91251.1"/>
    <property type="molecule type" value="Genomic_DNA"/>
</dbReference>
<keyword evidence="2" id="KW-1185">Reference proteome</keyword>
<protein>
    <submittedName>
        <fullName evidence="1">Uncharacterized protein</fullName>
    </submittedName>
</protein>
<evidence type="ECO:0000313" key="2">
    <source>
        <dbReference type="Proteomes" id="UP001374535"/>
    </source>
</evidence>
<sequence>MRRPHKQQAYKQEHVHRKKIRVFNKFIGTDKSNFVIDPVEKYLINLRRTTHRRANFKKHCIYLLSGLSAMSTTQYSTHQGQATLLTMLPSSTVTRIPPPNSISGRKSRIQFKS</sequence>
<evidence type="ECO:0000313" key="1">
    <source>
        <dbReference type="EMBL" id="WVY91251.1"/>
    </source>
</evidence>
<proteinExistence type="predicted"/>
<gene>
    <name evidence="1" type="ORF">V8G54_036765</name>
</gene>
<accession>A0AAQ3MHV2</accession>
<dbReference type="Proteomes" id="UP001374535">
    <property type="component" value="Chromosome 11"/>
</dbReference>
<organism evidence="1 2">
    <name type="scientific">Vigna mungo</name>
    <name type="common">Black gram</name>
    <name type="synonym">Phaseolus mungo</name>
    <dbReference type="NCBI Taxonomy" id="3915"/>
    <lineage>
        <taxon>Eukaryota</taxon>
        <taxon>Viridiplantae</taxon>
        <taxon>Streptophyta</taxon>
        <taxon>Embryophyta</taxon>
        <taxon>Tracheophyta</taxon>
        <taxon>Spermatophyta</taxon>
        <taxon>Magnoliopsida</taxon>
        <taxon>eudicotyledons</taxon>
        <taxon>Gunneridae</taxon>
        <taxon>Pentapetalae</taxon>
        <taxon>rosids</taxon>
        <taxon>fabids</taxon>
        <taxon>Fabales</taxon>
        <taxon>Fabaceae</taxon>
        <taxon>Papilionoideae</taxon>
        <taxon>50 kb inversion clade</taxon>
        <taxon>NPAAA clade</taxon>
        <taxon>indigoferoid/millettioid clade</taxon>
        <taxon>Phaseoleae</taxon>
        <taxon>Vigna</taxon>
    </lineage>
</organism>